<name>A0AAE0J2P4_9PEZI</name>
<dbReference type="InterPro" id="IPR019313">
    <property type="entry name" value="Mediator_Med17"/>
</dbReference>
<evidence type="ECO:0000256" key="1">
    <source>
        <dbReference type="ARBA" id="ARBA00004123"/>
    </source>
</evidence>
<dbReference type="Proteomes" id="UP001286456">
    <property type="component" value="Unassembled WGS sequence"/>
</dbReference>
<dbReference type="Pfam" id="PF10156">
    <property type="entry name" value="Med17"/>
    <property type="match status" value="1"/>
</dbReference>
<sequence length="656" mass="71932">MESPLTLQPRPPRNRGPQTVAEFIQRINAEPGGFRRLHEADLHAPEAVAADDDDIDMVDIVDPDSAPTKSKDIVAARHELLGNIMAARQSAMLSLDFISLLLSKENPVQAAATLTPHLRTMVGIGTLGATTLEGPTTLTQTRIPDNKMITIGKRLIDGNKAADTALSAAKRLQKEITLETKYWAEVLAVSEKGWSTFRLPQEPNTMGVKFGFSSAAPEFKAKSVAPMRRAEDGAVRLEHGRMSSEPTRLQVRITQNGQVVGSSSLPQALPDDAPLEDHVKEARDTIFAYELWHELNREGRTLLGHDVRLEKSVIAYRADPTRTLIFRLVSLGDDQEDPSDPQEPGPEDDDAESINLTLHLLLANAHRQNELKRSKQSAPNASKGPPPPYSLLLPIVTYYRHENTLKECTTLLSSYARVLRSAGLNTSFTVTEAPISQPPTALPSEALISNLLHPSEVQFDLTITPDSRVRVLARPSSAYGTRFLVFLLPSLRAGARNPLSLSFPPASQDAQTRTAANIIIAADSFYDNTKELFWYLQNAVPRALALHFAPLIQELKAASTARGQDPTNWIIDFSGKGLVDDDTERFGVRFEFVLDDGETRSPELRVSGDYRDASAQGRGVVVHRDWRWSVASGENGGSLEEIVRHVLFNGPGGSGA</sequence>
<comment type="function">
    <text evidence="8">Component of the Mediator complex, a coactivator involved in the regulated transcription of nearly all RNA polymerase II-dependent genes. Mediator functions as a bridge to convey information from gene-specific regulatory proteins to the basal RNA polymerase II transcription machinery. Mediator is recruited to promoters by direct interactions with regulatory proteins and serves as a scaffold for the assembly of a functional preinitiation complex with RNA polymerase II and the general transcription factors.</text>
</comment>
<protein>
    <recommendedName>
        <fullName evidence="3 8">Mediator of RNA polymerase II transcription subunit 17</fullName>
    </recommendedName>
    <alternativeName>
        <fullName evidence="7 8">Mediator complex subunit 17</fullName>
    </alternativeName>
</protein>
<evidence type="ECO:0000256" key="8">
    <source>
        <dbReference type="RuleBase" id="RU364140"/>
    </source>
</evidence>
<dbReference type="PANTHER" id="PTHR13114:SF7">
    <property type="entry name" value="MEDIATOR OF RNA POLYMERASE II TRANSCRIPTION SUBUNIT 17"/>
    <property type="match status" value="1"/>
</dbReference>
<dbReference type="EMBL" id="JAUEPO010000001">
    <property type="protein sequence ID" value="KAK3335425.1"/>
    <property type="molecule type" value="Genomic_DNA"/>
</dbReference>
<accession>A0AAE0J2P4</accession>
<feature type="region of interest" description="Disordered" evidence="9">
    <location>
        <begin position="331"/>
        <end position="351"/>
    </location>
</feature>
<dbReference type="GO" id="GO:0070847">
    <property type="term" value="C:core mediator complex"/>
    <property type="evidence" value="ECO:0007669"/>
    <property type="project" value="TreeGrafter"/>
</dbReference>
<organism evidence="10 11">
    <name type="scientific">Cercophora scortea</name>
    <dbReference type="NCBI Taxonomy" id="314031"/>
    <lineage>
        <taxon>Eukaryota</taxon>
        <taxon>Fungi</taxon>
        <taxon>Dikarya</taxon>
        <taxon>Ascomycota</taxon>
        <taxon>Pezizomycotina</taxon>
        <taxon>Sordariomycetes</taxon>
        <taxon>Sordariomycetidae</taxon>
        <taxon>Sordariales</taxon>
        <taxon>Lasiosphaeriaceae</taxon>
        <taxon>Cercophora</taxon>
    </lineage>
</organism>
<keyword evidence="4 8" id="KW-0805">Transcription regulation</keyword>
<comment type="subcellular location">
    <subcellularLocation>
        <location evidence="1 8">Nucleus</location>
    </subcellularLocation>
</comment>
<comment type="subunit">
    <text evidence="8">Component of the Mediator complex.</text>
</comment>
<evidence type="ECO:0000256" key="2">
    <source>
        <dbReference type="ARBA" id="ARBA00005635"/>
    </source>
</evidence>
<evidence type="ECO:0000313" key="11">
    <source>
        <dbReference type="Proteomes" id="UP001286456"/>
    </source>
</evidence>
<keyword evidence="11" id="KW-1185">Reference proteome</keyword>
<comment type="similarity">
    <text evidence="2 8">Belongs to the Mediator complex subunit 17 family.</text>
</comment>
<evidence type="ECO:0000256" key="4">
    <source>
        <dbReference type="ARBA" id="ARBA00023015"/>
    </source>
</evidence>
<comment type="caution">
    <text evidence="10">The sequence shown here is derived from an EMBL/GenBank/DDBJ whole genome shotgun (WGS) entry which is preliminary data.</text>
</comment>
<keyword evidence="8" id="KW-0010">Activator</keyword>
<proteinExistence type="inferred from homology"/>
<reference evidence="10" key="2">
    <citation type="submission" date="2023-06" db="EMBL/GenBank/DDBJ databases">
        <authorList>
            <consortium name="Lawrence Berkeley National Laboratory"/>
            <person name="Haridas S."/>
            <person name="Hensen N."/>
            <person name="Bonometti L."/>
            <person name="Westerberg I."/>
            <person name="Brannstrom I.O."/>
            <person name="Guillou S."/>
            <person name="Cros-Aarteil S."/>
            <person name="Calhoun S."/>
            <person name="Kuo A."/>
            <person name="Mondo S."/>
            <person name="Pangilinan J."/>
            <person name="Riley R."/>
            <person name="Labutti K."/>
            <person name="Andreopoulos B."/>
            <person name="Lipzen A."/>
            <person name="Chen C."/>
            <person name="Yanf M."/>
            <person name="Daum C."/>
            <person name="Ng V."/>
            <person name="Clum A."/>
            <person name="Steindorff A."/>
            <person name="Ohm R."/>
            <person name="Martin F."/>
            <person name="Silar P."/>
            <person name="Natvig D."/>
            <person name="Lalanne C."/>
            <person name="Gautier V."/>
            <person name="Ament-Velasquez S.L."/>
            <person name="Kruys A."/>
            <person name="Hutchinson M.I."/>
            <person name="Powell A.J."/>
            <person name="Barry K."/>
            <person name="Miller A.N."/>
            <person name="Grigoriev I.V."/>
            <person name="Debuchy R."/>
            <person name="Gladieux P."/>
            <person name="Thoren M.H."/>
            <person name="Johannesson H."/>
        </authorList>
    </citation>
    <scope>NUCLEOTIDE SEQUENCE</scope>
    <source>
        <strain evidence="10">SMH4131-1</strain>
    </source>
</reference>
<keyword evidence="5 8" id="KW-0804">Transcription</keyword>
<keyword evidence="6 8" id="KW-0539">Nucleus</keyword>
<evidence type="ECO:0000256" key="9">
    <source>
        <dbReference type="SAM" id="MobiDB-lite"/>
    </source>
</evidence>
<dbReference type="GO" id="GO:0006357">
    <property type="term" value="P:regulation of transcription by RNA polymerase II"/>
    <property type="evidence" value="ECO:0007669"/>
    <property type="project" value="InterPro"/>
</dbReference>
<dbReference type="Gene3D" id="6.10.250.2620">
    <property type="match status" value="1"/>
</dbReference>
<gene>
    <name evidence="8" type="primary">MED17</name>
    <name evidence="10" type="ORF">B0T19DRAFT_352168</name>
</gene>
<evidence type="ECO:0000256" key="5">
    <source>
        <dbReference type="ARBA" id="ARBA00023163"/>
    </source>
</evidence>
<evidence type="ECO:0000256" key="6">
    <source>
        <dbReference type="ARBA" id="ARBA00023242"/>
    </source>
</evidence>
<feature type="compositionally biased region" description="Acidic residues" evidence="9">
    <location>
        <begin position="333"/>
        <end position="351"/>
    </location>
</feature>
<dbReference type="AlphaFoldDB" id="A0AAE0J2P4"/>
<dbReference type="GO" id="GO:0016592">
    <property type="term" value="C:mediator complex"/>
    <property type="evidence" value="ECO:0007669"/>
    <property type="project" value="InterPro"/>
</dbReference>
<evidence type="ECO:0000256" key="3">
    <source>
        <dbReference type="ARBA" id="ARBA00019610"/>
    </source>
</evidence>
<evidence type="ECO:0000313" key="10">
    <source>
        <dbReference type="EMBL" id="KAK3335425.1"/>
    </source>
</evidence>
<dbReference type="GO" id="GO:0003712">
    <property type="term" value="F:transcription coregulator activity"/>
    <property type="evidence" value="ECO:0007669"/>
    <property type="project" value="InterPro"/>
</dbReference>
<dbReference type="PANTHER" id="PTHR13114">
    <property type="entry name" value="MEDIATOR OF RNA POLYMERASE II TRANSCRIPTION SUBUNIT 17"/>
    <property type="match status" value="1"/>
</dbReference>
<evidence type="ECO:0000256" key="7">
    <source>
        <dbReference type="ARBA" id="ARBA00032014"/>
    </source>
</evidence>
<reference evidence="10" key="1">
    <citation type="journal article" date="2023" name="Mol. Phylogenet. Evol.">
        <title>Genome-scale phylogeny and comparative genomics of the fungal order Sordariales.</title>
        <authorList>
            <person name="Hensen N."/>
            <person name="Bonometti L."/>
            <person name="Westerberg I."/>
            <person name="Brannstrom I.O."/>
            <person name="Guillou S."/>
            <person name="Cros-Aarteil S."/>
            <person name="Calhoun S."/>
            <person name="Haridas S."/>
            <person name="Kuo A."/>
            <person name="Mondo S."/>
            <person name="Pangilinan J."/>
            <person name="Riley R."/>
            <person name="LaButti K."/>
            <person name="Andreopoulos B."/>
            <person name="Lipzen A."/>
            <person name="Chen C."/>
            <person name="Yan M."/>
            <person name="Daum C."/>
            <person name="Ng V."/>
            <person name="Clum A."/>
            <person name="Steindorff A."/>
            <person name="Ohm R.A."/>
            <person name="Martin F."/>
            <person name="Silar P."/>
            <person name="Natvig D.O."/>
            <person name="Lalanne C."/>
            <person name="Gautier V."/>
            <person name="Ament-Velasquez S.L."/>
            <person name="Kruys A."/>
            <person name="Hutchinson M.I."/>
            <person name="Powell A.J."/>
            <person name="Barry K."/>
            <person name="Miller A.N."/>
            <person name="Grigoriev I.V."/>
            <person name="Debuchy R."/>
            <person name="Gladieux P."/>
            <person name="Hiltunen Thoren M."/>
            <person name="Johannesson H."/>
        </authorList>
    </citation>
    <scope>NUCLEOTIDE SEQUENCE</scope>
    <source>
        <strain evidence="10">SMH4131-1</strain>
    </source>
</reference>